<dbReference type="AlphaFoldDB" id="A0A6J8EAK0"/>
<reference evidence="2 3" key="1">
    <citation type="submission" date="2020-06" db="EMBL/GenBank/DDBJ databases">
        <authorList>
            <person name="Li R."/>
            <person name="Bekaert M."/>
        </authorList>
    </citation>
    <scope>NUCLEOTIDE SEQUENCE [LARGE SCALE GENOMIC DNA]</scope>
    <source>
        <strain evidence="3">wild</strain>
    </source>
</reference>
<organism evidence="2 3">
    <name type="scientific">Mytilus coruscus</name>
    <name type="common">Sea mussel</name>
    <dbReference type="NCBI Taxonomy" id="42192"/>
    <lineage>
        <taxon>Eukaryota</taxon>
        <taxon>Metazoa</taxon>
        <taxon>Spiralia</taxon>
        <taxon>Lophotrochozoa</taxon>
        <taxon>Mollusca</taxon>
        <taxon>Bivalvia</taxon>
        <taxon>Autobranchia</taxon>
        <taxon>Pteriomorphia</taxon>
        <taxon>Mytilida</taxon>
        <taxon>Mytiloidea</taxon>
        <taxon>Mytilidae</taxon>
        <taxon>Mytilinae</taxon>
        <taxon>Mytilus</taxon>
    </lineage>
</organism>
<keyword evidence="3" id="KW-1185">Reference proteome</keyword>
<dbReference type="Proteomes" id="UP000507470">
    <property type="component" value="Unassembled WGS sequence"/>
</dbReference>
<name>A0A6J8EAK0_MYTCO</name>
<feature type="region of interest" description="Disordered" evidence="1">
    <location>
        <begin position="536"/>
        <end position="564"/>
    </location>
</feature>
<accession>A0A6J8EAK0</accession>
<sequence length="564" mass="64829">MAEAKITESYIAERCSMKPKTYCKPEYVYLQELVFPNDIIFPSVYWTQQALKQFETFEILMSPVDNDLQEFKTVSSWLQSVMGLPQLIVVRYGCKTEHLSDLGFFKKVKFEEIKPLENQYVYIDDDLKDVVTPFAVAYLIRTTRSGGKCRLSQQTRVLLSKAKLKTDTDHVVFIIENTRFSDTYSSTDLMDIGREIEQIFQLDENTTFKNIFHESDDELFVRLGFIMQSHILNGIKILSEMLDSITAESAKGKLVECKTITEQSSAVKIVNGITNIPTKEMKYEQMKQFRKFLKEEIDNRSNNLELHTWRILSKRNSLIHAFGFVGGTVRFFLTKANDEHHVKEYFDKYMKTRVLNMNVHKWEPNAKVKNFAFEQGSKIDISETSRITKNDKPQYGSLGMFFQNKQKGRLFFTTCAHVVAEGSIEDLRGRNVYKWGATTNFTDGTVCDFIAPNDGFLEIGIQSQNVFAKKGDSGSLVCLNITELDRYAVLVIVDAVEEIKTTIIGGQNIELCPVAEQSIPIYSKANQHLCCSSNYANRRSRSPTRRERESRKRQKALSPNCIKE</sequence>
<proteinExistence type="predicted"/>
<dbReference type="EMBL" id="CACVKT020008788">
    <property type="protein sequence ID" value="CAC5417684.1"/>
    <property type="molecule type" value="Genomic_DNA"/>
</dbReference>
<evidence type="ECO:0000313" key="3">
    <source>
        <dbReference type="Proteomes" id="UP000507470"/>
    </source>
</evidence>
<protein>
    <submittedName>
        <fullName evidence="2">Uncharacterized protein</fullName>
    </submittedName>
</protein>
<evidence type="ECO:0000313" key="2">
    <source>
        <dbReference type="EMBL" id="CAC5417684.1"/>
    </source>
</evidence>
<evidence type="ECO:0000256" key="1">
    <source>
        <dbReference type="SAM" id="MobiDB-lite"/>
    </source>
</evidence>
<dbReference type="OrthoDB" id="6159959at2759"/>
<gene>
    <name evidence="2" type="ORF">MCOR_50173</name>
</gene>